<dbReference type="AlphaFoldDB" id="D9TGU1"/>
<dbReference type="GO" id="GO:0016020">
    <property type="term" value="C:membrane"/>
    <property type="evidence" value="ECO:0007669"/>
    <property type="project" value="InterPro"/>
</dbReference>
<dbReference type="InterPro" id="IPR015860">
    <property type="entry name" value="ABC_transpr_TagH-like"/>
</dbReference>
<proteinExistence type="inferred from homology"/>
<reference evidence="6 7" key="1">
    <citation type="journal article" date="2010" name="J. Bacteriol.">
        <title>Complete genome sequence of the cellulolytic thermophile Caldicellulosiruptor obsidiansis OB47T.</title>
        <authorList>
            <person name="Elkins J.G."/>
            <person name="Lochner A."/>
            <person name="Hamilton-Brehm S.D."/>
            <person name="Davenport K.W."/>
            <person name="Podar M."/>
            <person name="Brown S.D."/>
            <person name="Land M.L."/>
            <person name="Hauser L.J."/>
            <person name="Klingeman D.M."/>
            <person name="Raman B."/>
            <person name="Goodwin L.A."/>
            <person name="Tapia R."/>
            <person name="Meincke L.J."/>
            <person name="Detter J.C."/>
            <person name="Bruce D.C."/>
            <person name="Han C.S."/>
            <person name="Palumbo A.V."/>
            <person name="Cottingham R.W."/>
            <person name="Keller M."/>
            <person name="Graham D.E."/>
        </authorList>
    </citation>
    <scope>NUCLEOTIDE SEQUENCE [LARGE SCALE GENOMIC DNA]</scope>
    <source>
        <strain evidence="7">ATCC BAA-2073 / strain OB47</strain>
    </source>
</reference>
<evidence type="ECO:0000313" key="7">
    <source>
        <dbReference type="Proteomes" id="UP000000347"/>
    </source>
</evidence>
<dbReference type="EMBL" id="CP002164">
    <property type="protein sequence ID" value="ADL41427.1"/>
    <property type="molecule type" value="Genomic_DNA"/>
</dbReference>
<evidence type="ECO:0000256" key="3">
    <source>
        <dbReference type="ARBA" id="ARBA00022741"/>
    </source>
</evidence>
<dbReference type="KEGG" id="cob:COB47_0050"/>
<dbReference type="GO" id="GO:0140359">
    <property type="term" value="F:ABC-type transporter activity"/>
    <property type="evidence" value="ECO:0007669"/>
    <property type="project" value="InterPro"/>
</dbReference>
<dbReference type="RefSeq" id="WP_013289434.1">
    <property type="nucleotide sequence ID" value="NC_014392.1"/>
</dbReference>
<gene>
    <name evidence="6" type="ordered locus">COB47_0050</name>
</gene>
<dbReference type="OrthoDB" id="9778870at2"/>
<keyword evidence="2" id="KW-0813">Transport</keyword>
<evidence type="ECO:0000256" key="4">
    <source>
        <dbReference type="ARBA" id="ARBA00022840"/>
    </source>
</evidence>
<keyword evidence="4" id="KW-0067">ATP-binding</keyword>
<dbReference type="InterPro" id="IPR003593">
    <property type="entry name" value="AAA+_ATPase"/>
</dbReference>
<dbReference type="InterPro" id="IPR017871">
    <property type="entry name" value="ABC_transporter-like_CS"/>
</dbReference>
<accession>D9TGU1</accession>
<dbReference type="Gene3D" id="3.40.50.300">
    <property type="entry name" value="P-loop containing nucleotide triphosphate hydrolases"/>
    <property type="match status" value="1"/>
</dbReference>
<dbReference type="PANTHER" id="PTHR46743:SF2">
    <property type="entry name" value="TEICHOIC ACIDS EXPORT ATP-BINDING PROTEIN TAGH"/>
    <property type="match status" value="1"/>
</dbReference>
<evidence type="ECO:0000256" key="2">
    <source>
        <dbReference type="ARBA" id="ARBA00022448"/>
    </source>
</evidence>
<sequence>MDKNTAVKIENVSMMFNMASEKIYSIKEYFIKLVSGKLYFQEFWALRDISFEIKKGEIFGIIGLNGAGKSTLLKIIAGVLKPTMGRVYVNGTMAPLIELGAGFDFELTARENIFLNGAILGYSRKFMKEKFDEIVEFAELRDFLDVPLKNFSSGMQARLGFAIATIVDPDILIVDEILAVGDFHFQEKCERRINSMLEKGTTIVMVSHSIDQIERMCQRVLWLEKGRMKMIGNAKEVCEAYRNS</sequence>
<dbReference type="SUPFAM" id="SSF52540">
    <property type="entry name" value="P-loop containing nucleoside triphosphate hydrolases"/>
    <property type="match status" value="1"/>
</dbReference>
<dbReference type="CDD" id="cd03220">
    <property type="entry name" value="ABC_KpsT_Wzt"/>
    <property type="match status" value="1"/>
</dbReference>
<dbReference type="SMART" id="SM00382">
    <property type="entry name" value="AAA"/>
    <property type="match status" value="1"/>
</dbReference>
<dbReference type="Pfam" id="PF00005">
    <property type="entry name" value="ABC_tran"/>
    <property type="match status" value="1"/>
</dbReference>
<evidence type="ECO:0000313" key="6">
    <source>
        <dbReference type="EMBL" id="ADL41427.1"/>
    </source>
</evidence>
<dbReference type="InterPro" id="IPR003439">
    <property type="entry name" value="ABC_transporter-like_ATP-bd"/>
</dbReference>
<name>D9TGU1_CALOO</name>
<evidence type="ECO:0000259" key="5">
    <source>
        <dbReference type="PROSITE" id="PS50893"/>
    </source>
</evidence>
<dbReference type="PROSITE" id="PS50893">
    <property type="entry name" value="ABC_TRANSPORTER_2"/>
    <property type="match status" value="1"/>
</dbReference>
<dbReference type="PROSITE" id="PS00211">
    <property type="entry name" value="ABC_TRANSPORTER_1"/>
    <property type="match status" value="1"/>
</dbReference>
<keyword evidence="7" id="KW-1185">Reference proteome</keyword>
<dbReference type="STRING" id="608506.COB47_0050"/>
<keyword evidence="3" id="KW-0547">Nucleotide-binding</keyword>
<dbReference type="Proteomes" id="UP000000347">
    <property type="component" value="Chromosome"/>
</dbReference>
<dbReference type="HOGENOM" id="CLU_000604_1_2_9"/>
<dbReference type="PANTHER" id="PTHR46743">
    <property type="entry name" value="TEICHOIC ACIDS EXPORT ATP-BINDING PROTEIN TAGH"/>
    <property type="match status" value="1"/>
</dbReference>
<organism evidence="6 7">
    <name type="scientific">Caldicellulosiruptor obsidiansis (strain ATCC BAA-2073 / JCM 16842 / OB47)</name>
    <dbReference type="NCBI Taxonomy" id="608506"/>
    <lineage>
        <taxon>Bacteria</taxon>
        <taxon>Bacillati</taxon>
        <taxon>Bacillota</taxon>
        <taxon>Bacillota incertae sedis</taxon>
        <taxon>Caldicellulosiruptorales</taxon>
        <taxon>Caldicellulosiruptoraceae</taxon>
        <taxon>Caldicellulosiruptor</taxon>
    </lineage>
</organism>
<dbReference type="eggNOG" id="COG1134">
    <property type="taxonomic scope" value="Bacteria"/>
</dbReference>
<dbReference type="GO" id="GO:0005524">
    <property type="term" value="F:ATP binding"/>
    <property type="evidence" value="ECO:0007669"/>
    <property type="project" value="UniProtKB-KW"/>
</dbReference>
<evidence type="ECO:0000256" key="1">
    <source>
        <dbReference type="ARBA" id="ARBA00005417"/>
    </source>
</evidence>
<dbReference type="InterPro" id="IPR027417">
    <property type="entry name" value="P-loop_NTPase"/>
</dbReference>
<feature type="domain" description="ABC transporter" evidence="5">
    <location>
        <begin position="31"/>
        <end position="244"/>
    </location>
</feature>
<comment type="similarity">
    <text evidence="1">Belongs to the ABC transporter superfamily.</text>
</comment>
<dbReference type="GO" id="GO:0016887">
    <property type="term" value="F:ATP hydrolysis activity"/>
    <property type="evidence" value="ECO:0007669"/>
    <property type="project" value="InterPro"/>
</dbReference>
<dbReference type="InterPro" id="IPR050683">
    <property type="entry name" value="Bact_Polysacc_Export_ATP-bd"/>
</dbReference>
<protein>
    <submittedName>
        <fullName evidence="6">ABC transporter related</fullName>
    </submittedName>
</protein>